<dbReference type="Pfam" id="PF00069">
    <property type="entry name" value="Pkinase"/>
    <property type="match status" value="3"/>
</dbReference>
<dbReference type="Proteomes" id="UP000692954">
    <property type="component" value="Unassembled WGS sequence"/>
</dbReference>
<name>A0A8S1NUL6_9CILI</name>
<dbReference type="GO" id="GO:0044773">
    <property type="term" value="P:mitotic DNA damage checkpoint signaling"/>
    <property type="evidence" value="ECO:0007669"/>
    <property type="project" value="TreeGrafter"/>
</dbReference>
<comment type="caution">
    <text evidence="2">The sequence shown here is derived from an EMBL/GenBank/DDBJ whole genome shotgun (WGS) entry which is preliminary data.</text>
</comment>
<dbReference type="GO" id="GO:0005737">
    <property type="term" value="C:cytoplasm"/>
    <property type="evidence" value="ECO:0007669"/>
    <property type="project" value="TreeGrafter"/>
</dbReference>
<feature type="domain" description="Protein kinase" evidence="1">
    <location>
        <begin position="581"/>
        <end position="841"/>
    </location>
</feature>
<dbReference type="AlphaFoldDB" id="A0A8S1NUL6"/>
<feature type="domain" description="Protein kinase" evidence="1">
    <location>
        <begin position="19"/>
        <end position="286"/>
    </location>
</feature>
<sequence length="904" mass="107495">MLENQIIKSPNENFKERYFILKNLLGTGVEGEVYEAKAENQSFYNSNVAIKIFNQIKETEEEFIDWIIEYQRNYEKIQTSFLVKTYEKFTYNSKTCVVMELGCISLKEYLNSNNIMRYYEKEQICLKISKSVQFLHSYNYFHRDIKPDNYVKIGDQYRLTDFGMLKAIKFQFKRQTVGVGTLQYQAPETTSEIYSQPADIWSLGCLFYEIFSGEQLFSGKKKTISSLKEELKQNNQENQLTQKIKQIKWFQWSNLILNMLNPNPDYRPKINDIVEQILSFQQNKILQAPTLKNPNRQFSLQQNLAQRDLYQAQDINQNDYQNIINIAIYQDKSIQQEAIDWLISQFDIFLSELSPHISVYEQFIIDDKIYIIMESDWISLKDYLNINLDLNFSEKETILLDITKSIQYFHQNNYCHSDIRIENYCIINKQCKLNEFGSIKKLNHYQSKFGTLQKQGYNYNDAKYIDIYCLACLFYEIIQGEKLFNLQKYNQNDYELIQQSINNFKKDNQKYITQIKNIEQKKWQNIILYILNNVFIIELDINQILNLVQSEDQLDDIEQKLSQIQTNQLKDPIIQNLEHQFILSELLQNGTELKIYQAKPINTQIYQTDVAIKIQSKFTDLELKFIDYLIEYQKQQQNKILSIISVYERFQWQKNQIIIMELGTNYLNQVLETQQQLSALQKIQICQQITEQIQFLHQMGIIHRNISPENFIQIGNIFKLIEFGSIKQQQDNLNLNNMVGNPYYQAPEIIMKSGGYSFSIDIWQLGCLFYEIFKGTPLFYADYVDQLNQKILNYYKNQQFIHSQIDQLQIGQKIQNLIKNMLDPNPLNRPKINQITDELAIELNNFQQNKNNFNEQDDIKKQIVNLLIQSSKFQNSSNNKEVYVFLERKTEDFLQELTNEIKKN</sequence>
<reference evidence="2" key="1">
    <citation type="submission" date="2021-01" db="EMBL/GenBank/DDBJ databases">
        <authorList>
            <consortium name="Genoscope - CEA"/>
            <person name="William W."/>
        </authorList>
    </citation>
    <scope>NUCLEOTIDE SEQUENCE</scope>
</reference>
<dbReference type="InterPro" id="IPR000719">
    <property type="entry name" value="Prot_kinase_dom"/>
</dbReference>
<protein>
    <recommendedName>
        <fullName evidence="1">Protein kinase domain-containing protein</fullName>
    </recommendedName>
</protein>
<keyword evidence="3" id="KW-1185">Reference proteome</keyword>
<dbReference type="EMBL" id="CAJJDN010000060">
    <property type="protein sequence ID" value="CAD8093093.1"/>
    <property type="molecule type" value="Genomic_DNA"/>
</dbReference>
<accession>A0A8S1NUL6</accession>
<gene>
    <name evidence="2" type="ORF">PSON_ATCC_30995.1.T0600092</name>
</gene>
<feature type="domain" description="Protein kinase" evidence="1">
    <location>
        <begin position="298"/>
        <end position="582"/>
    </location>
</feature>
<dbReference type="GO" id="GO:0005524">
    <property type="term" value="F:ATP binding"/>
    <property type="evidence" value="ECO:0007669"/>
    <property type="project" value="InterPro"/>
</dbReference>
<evidence type="ECO:0000313" key="2">
    <source>
        <dbReference type="EMBL" id="CAD8093093.1"/>
    </source>
</evidence>
<dbReference type="InterPro" id="IPR008266">
    <property type="entry name" value="Tyr_kinase_AS"/>
</dbReference>
<proteinExistence type="predicted"/>
<evidence type="ECO:0000259" key="1">
    <source>
        <dbReference type="PROSITE" id="PS50011"/>
    </source>
</evidence>
<organism evidence="2 3">
    <name type="scientific">Paramecium sonneborni</name>
    <dbReference type="NCBI Taxonomy" id="65129"/>
    <lineage>
        <taxon>Eukaryota</taxon>
        <taxon>Sar</taxon>
        <taxon>Alveolata</taxon>
        <taxon>Ciliophora</taxon>
        <taxon>Intramacronucleata</taxon>
        <taxon>Oligohymenophorea</taxon>
        <taxon>Peniculida</taxon>
        <taxon>Parameciidae</taxon>
        <taxon>Paramecium</taxon>
    </lineage>
</organism>
<dbReference type="PROSITE" id="PS50011">
    <property type="entry name" value="PROTEIN_KINASE_DOM"/>
    <property type="match status" value="3"/>
</dbReference>
<dbReference type="OrthoDB" id="311989at2759"/>
<dbReference type="PANTHER" id="PTHR44167">
    <property type="entry name" value="OVARIAN-SPECIFIC SERINE/THREONINE-PROTEIN KINASE LOK-RELATED"/>
    <property type="match status" value="1"/>
</dbReference>
<dbReference type="GO" id="GO:0004674">
    <property type="term" value="F:protein serine/threonine kinase activity"/>
    <property type="evidence" value="ECO:0007669"/>
    <property type="project" value="TreeGrafter"/>
</dbReference>
<dbReference type="PROSITE" id="PS00109">
    <property type="entry name" value="PROTEIN_KINASE_TYR"/>
    <property type="match status" value="1"/>
</dbReference>
<dbReference type="GO" id="GO:0005634">
    <property type="term" value="C:nucleus"/>
    <property type="evidence" value="ECO:0007669"/>
    <property type="project" value="TreeGrafter"/>
</dbReference>
<evidence type="ECO:0000313" key="3">
    <source>
        <dbReference type="Proteomes" id="UP000692954"/>
    </source>
</evidence>
<dbReference type="PANTHER" id="PTHR44167:SF24">
    <property type="entry name" value="SERINE_THREONINE-PROTEIN KINASE CHK2"/>
    <property type="match status" value="1"/>
</dbReference>
<dbReference type="SMART" id="SM00220">
    <property type="entry name" value="S_TKc"/>
    <property type="match status" value="2"/>
</dbReference>